<dbReference type="Proteomes" id="UP000198565">
    <property type="component" value="Unassembled WGS sequence"/>
</dbReference>
<sequence>MIEVELDLDTRMLAVYKESTQISKGVLVELYGDVFVVCVIASP</sequence>
<evidence type="ECO:0000313" key="2">
    <source>
        <dbReference type="Proteomes" id="UP000198565"/>
    </source>
</evidence>
<accession>A0A1I4P539</accession>
<organism evidence="1 2">
    <name type="scientific">Gracilibacillus orientalis</name>
    <dbReference type="NCBI Taxonomy" id="334253"/>
    <lineage>
        <taxon>Bacteria</taxon>
        <taxon>Bacillati</taxon>
        <taxon>Bacillota</taxon>
        <taxon>Bacilli</taxon>
        <taxon>Bacillales</taxon>
        <taxon>Bacillaceae</taxon>
        <taxon>Gracilibacillus</taxon>
    </lineage>
</organism>
<reference evidence="2" key="1">
    <citation type="submission" date="2016-10" db="EMBL/GenBank/DDBJ databases">
        <authorList>
            <person name="Varghese N."/>
            <person name="Submissions S."/>
        </authorList>
    </citation>
    <scope>NUCLEOTIDE SEQUENCE [LARGE SCALE GENOMIC DNA]</scope>
    <source>
        <strain evidence="2">CGMCC 1.4250</strain>
    </source>
</reference>
<protein>
    <submittedName>
        <fullName evidence="1">Uncharacterized protein</fullName>
    </submittedName>
</protein>
<dbReference type="EMBL" id="FOTR01000010">
    <property type="protein sequence ID" value="SFM22473.1"/>
    <property type="molecule type" value="Genomic_DNA"/>
</dbReference>
<proteinExistence type="predicted"/>
<evidence type="ECO:0000313" key="1">
    <source>
        <dbReference type="EMBL" id="SFM22473.1"/>
    </source>
</evidence>
<dbReference type="AlphaFoldDB" id="A0A1I4P539"/>
<name>A0A1I4P539_9BACI</name>
<gene>
    <name evidence="1" type="ORF">SAMN04487943_11064</name>
</gene>
<keyword evidence="2" id="KW-1185">Reference proteome</keyword>